<reference evidence="3 4" key="1">
    <citation type="submission" date="2014-03" db="EMBL/GenBank/DDBJ databases">
        <authorList>
            <person name="Sibley D."/>
            <person name="Venepally P."/>
            <person name="Karamycheva S."/>
            <person name="Hadjithomas M."/>
            <person name="Khan A."/>
            <person name="Brunk B."/>
            <person name="Roos D."/>
            <person name="Caler E."/>
            <person name="Lorenzi H."/>
        </authorList>
    </citation>
    <scope>NUCLEOTIDE SEQUENCE [LARGE SCALE GENOMIC DNA]</scope>
    <source>
        <strain evidence="4">p89</strain>
    </source>
</reference>
<name>A0A086JW71_TOXGO</name>
<dbReference type="VEuPathDB" id="ToxoDB:TGP89_221600"/>
<evidence type="ECO:0000313" key="3">
    <source>
        <dbReference type="EMBL" id="KFG36389.1"/>
    </source>
</evidence>
<dbReference type="InterPro" id="IPR043519">
    <property type="entry name" value="NT_sf"/>
</dbReference>
<dbReference type="AlphaFoldDB" id="A0A086JW71"/>
<dbReference type="EMBL" id="AEYI02001521">
    <property type="protein sequence ID" value="KFG36389.1"/>
    <property type="molecule type" value="Genomic_DNA"/>
</dbReference>
<dbReference type="OrthoDB" id="21330at2759"/>
<feature type="region of interest" description="Disordered" evidence="2">
    <location>
        <begin position="158"/>
        <end position="274"/>
    </location>
</feature>
<dbReference type="PANTHER" id="PTHR21043:SF0">
    <property type="entry name" value="MITOCHONDRIAL ASSEMBLY OF RIBOSOMAL LARGE SUBUNIT PROTEIN 1"/>
    <property type="match status" value="1"/>
</dbReference>
<dbReference type="Gene3D" id="3.30.460.10">
    <property type="entry name" value="Beta Polymerase, domain 2"/>
    <property type="match status" value="1"/>
</dbReference>
<feature type="region of interest" description="Disordered" evidence="2">
    <location>
        <begin position="416"/>
        <end position="531"/>
    </location>
</feature>
<feature type="region of interest" description="Disordered" evidence="2">
    <location>
        <begin position="859"/>
        <end position="896"/>
    </location>
</feature>
<feature type="compositionally biased region" description="Polar residues" evidence="2">
    <location>
        <begin position="227"/>
        <end position="236"/>
    </location>
</feature>
<feature type="compositionally biased region" description="Polar residues" evidence="2">
    <location>
        <begin position="334"/>
        <end position="349"/>
    </location>
</feature>
<feature type="compositionally biased region" description="Basic and acidic residues" evidence="2">
    <location>
        <begin position="187"/>
        <end position="201"/>
    </location>
</feature>
<organism evidence="3 4">
    <name type="scientific">Toxoplasma gondii p89</name>
    <dbReference type="NCBI Taxonomy" id="943119"/>
    <lineage>
        <taxon>Eukaryota</taxon>
        <taxon>Sar</taxon>
        <taxon>Alveolata</taxon>
        <taxon>Apicomplexa</taxon>
        <taxon>Conoidasida</taxon>
        <taxon>Coccidia</taxon>
        <taxon>Eucoccidiorida</taxon>
        <taxon>Eimeriorina</taxon>
        <taxon>Sarcocystidae</taxon>
        <taxon>Toxoplasma</taxon>
    </lineage>
</organism>
<gene>
    <name evidence="3" type="ORF">TGP89_221600</name>
</gene>
<evidence type="ECO:0000313" key="4">
    <source>
        <dbReference type="Proteomes" id="UP000028828"/>
    </source>
</evidence>
<dbReference type="GO" id="GO:0043023">
    <property type="term" value="F:ribosomal large subunit binding"/>
    <property type="evidence" value="ECO:0007669"/>
    <property type="project" value="TreeGrafter"/>
</dbReference>
<sequence>MLPSTGCSRLSISHCVLCHAHVRTFSVHTSAASTLNSAAEQPFYSHCGNPAPQVQLQFAFGVEKGVSASPSGAASVLPNSRSFRTVHPPRNPHSFYSGRASRSASSFAGERCFSFPLSWGLQPLPPDVLLSGVYTAARSHTLRAPWLAAGGRSAIRGNAGGRVNREELHAKETVPSNSTGDEGCEDADGRSEPFLFRDKTGNGRQKWTGEQGDSTDRDEGTPWWQGDSDSPLPTQSRFDRILQATPSRPTPPLSPSSLPSDSPPSSSSVSSSRSLHAAFASRPRNFPTSFSDPAVAHSVAPSCQSTLEEDDEALLQRLLLEHGIIDSRRDGLASSASSDTGKLSLSVTGEVSGRETSCGPFVERATPLMPLEAPESVAEAVGGHQRVPIDPRKSREQLDEEVEAAIAHFVPAKYKQPANVAPRTPSDTDEIARSPSVGATAATGGEKEQPSLSALESSSTFDAHASGEATLGLREEIQGRDAADPENDGDDDFGGASENGQADSTQSMRGAADDSGGLVTFYGGGEEGDACPERAEYMEDEAFAQNVLGVVSRPRVSGHLAAAPRRRSETALDKSSGSERAREDERESESDEELTPAQRFYRDNRELLLKRAQAYYHEKQQKLARQSDGLSDAAGVVEDDETEAVDDEWAFFREPVVRPAKDHLWGVGWQQPAESSETGQRRAKTVELQSGRMPTVEEFVTILQQEHMEDIRVIDLEACGRRDVARFAIIGTGRTPAHCRRVGRLLSRLIVELQVPFLSRAAYCHSNRDDDWVIARCAHIHLHLMTRTVRSQYRLEDLWLLPHEHFGPETFPGYFDCSYSHPPPYLLAARDAAFSAASSRDLKAYESLMENQDYPDASVHFQIDAPAPPPPDDAKPKTSDETFSALDVERLVPHKE</sequence>
<dbReference type="Proteomes" id="UP000028828">
    <property type="component" value="Unassembled WGS sequence"/>
</dbReference>
<comment type="caution">
    <text evidence="3">The sequence shown here is derived from an EMBL/GenBank/DDBJ whole genome shotgun (WGS) entry which is preliminary data.</text>
</comment>
<dbReference type="Pfam" id="PF02410">
    <property type="entry name" value="RsfS"/>
    <property type="match status" value="1"/>
</dbReference>
<feature type="compositionally biased region" description="Low complexity" evidence="2">
    <location>
        <begin position="255"/>
        <end position="274"/>
    </location>
</feature>
<feature type="compositionally biased region" description="Polar residues" evidence="2">
    <location>
        <begin position="450"/>
        <end position="461"/>
    </location>
</feature>
<feature type="compositionally biased region" description="Acidic residues" evidence="2">
    <location>
        <begin position="484"/>
        <end position="493"/>
    </location>
</feature>
<feature type="compositionally biased region" description="Basic and acidic residues" evidence="2">
    <location>
        <begin position="473"/>
        <end position="483"/>
    </location>
</feature>
<dbReference type="GO" id="GO:0090071">
    <property type="term" value="P:negative regulation of ribosome biogenesis"/>
    <property type="evidence" value="ECO:0007669"/>
    <property type="project" value="TreeGrafter"/>
</dbReference>
<feature type="compositionally biased region" description="Basic and acidic residues" evidence="2">
    <location>
        <begin position="163"/>
        <end position="172"/>
    </location>
</feature>
<proteinExistence type="inferred from homology"/>
<feature type="region of interest" description="Disordered" evidence="2">
    <location>
        <begin position="330"/>
        <end position="361"/>
    </location>
</feature>
<feature type="compositionally biased region" description="Polar residues" evidence="2">
    <location>
        <begin position="498"/>
        <end position="508"/>
    </location>
</feature>
<dbReference type="SUPFAM" id="SSF81301">
    <property type="entry name" value="Nucleotidyltransferase"/>
    <property type="match status" value="1"/>
</dbReference>
<protein>
    <submittedName>
        <fullName evidence="3">Oligomerization domain protein</fullName>
    </submittedName>
</protein>
<feature type="compositionally biased region" description="Basic and acidic residues" evidence="2">
    <location>
        <begin position="566"/>
        <end position="585"/>
    </location>
</feature>
<dbReference type="GO" id="GO:0017148">
    <property type="term" value="P:negative regulation of translation"/>
    <property type="evidence" value="ECO:0007669"/>
    <property type="project" value="TreeGrafter"/>
</dbReference>
<dbReference type="PANTHER" id="PTHR21043">
    <property type="entry name" value="IOJAP SUPERFAMILY ORTHOLOG"/>
    <property type="match status" value="1"/>
</dbReference>
<feature type="region of interest" description="Disordered" evidence="2">
    <location>
        <begin position="557"/>
        <end position="599"/>
    </location>
</feature>
<dbReference type="InterPro" id="IPR004394">
    <property type="entry name" value="Iojap/RsfS/C7orf30"/>
</dbReference>
<feature type="compositionally biased region" description="Basic and acidic residues" evidence="2">
    <location>
        <begin position="887"/>
        <end position="896"/>
    </location>
</feature>
<evidence type="ECO:0000256" key="2">
    <source>
        <dbReference type="SAM" id="MobiDB-lite"/>
    </source>
</evidence>
<comment type="similarity">
    <text evidence="1">Belongs to the Iojap/RsfS family.</text>
</comment>
<evidence type="ECO:0000256" key="1">
    <source>
        <dbReference type="ARBA" id="ARBA00010574"/>
    </source>
</evidence>
<accession>A0A086JW71</accession>